<dbReference type="SUPFAM" id="SSF55031">
    <property type="entry name" value="Bacterial exopeptidase dimerisation domain"/>
    <property type="match status" value="1"/>
</dbReference>
<feature type="binding site" evidence="3">
    <location>
        <position position="88"/>
    </location>
    <ligand>
        <name>Zn(2+)</name>
        <dbReference type="ChEBI" id="CHEBI:29105"/>
        <label>2</label>
    </ligand>
</feature>
<dbReference type="Gene3D" id="3.30.70.360">
    <property type="match status" value="1"/>
</dbReference>
<evidence type="ECO:0000256" key="1">
    <source>
        <dbReference type="ARBA" id="ARBA00006153"/>
    </source>
</evidence>
<evidence type="ECO:0000313" key="6">
    <source>
        <dbReference type="EMBL" id="CDQ38538.1"/>
    </source>
</evidence>
<dbReference type="Pfam" id="PF07687">
    <property type="entry name" value="M20_dimer"/>
    <property type="match status" value="1"/>
</dbReference>
<sequence>MDVNIDRIMNHLDEIGRISSGTKGYTRLAYSEEEDAALQWLKTKMGENGIPTKQDRVGNVFGRIGQADAPALLMGSHLDSVFEGGLYDGALGVVLGLECLLRIKEMGINLNNPIELVAFRGEEANVLGGTFGSRAFAGLIEESEAIKEKLEGLSFDWQDVESVRNRKKYLSYMELHIEQGSVLEANEKQIGVVTSIAGIIRFHVTVKGKSSHSGTTPMDMRRDALLYASKIIQEVNQIVCRFGGDNVATVGELDVHPNQANVVPGLVNLTVEIRGSKLNEMKMIEEEIKAYIRKHFEAETRQLIEKAPSELSRDVQNKIIEACKNNFVSFMSIPSGANHDANSLVNNMEVGMVFVPSKDGLSHHPEEFTSVEDIKVGSEIMLEVIANLCTD</sequence>
<keyword evidence="2 6" id="KW-0378">Hydrolase</keyword>
<dbReference type="Pfam" id="PF01546">
    <property type="entry name" value="Peptidase_M20"/>
    <property type="match status" value="1"/>
</dbReference>
<keyword evidence="3" id="KW-0862">Zinc</keyword>
<feature type="binding site" evidence="3">
    <location>
        <position position="77"/>
    </location>
    <ligand>
        <name>Zn(2+)</name>
        <dbReference type="ChEBI" id="CHEBI:29105"/>
        <label>1</label>
    </ligand>
</feature>
<dbReference type="eggNOG" id="COG0624">
    <property type="taxonomic scope" value="Bacteria"/>
</dbReference>
<feature type="binding site" evidence="3">
    <location>
        <position position="176"/>
    </location>
    <ligand>
        <name>Zn(2+)</name>
        <dbReference type="ChEBI" id="CHEBI:29105"/>
        <label>1</label>
    </ligand>
</feature>
<dbReference type="SUPFAM" id="SSF53187">
    <property type="entry name" value="Zn-dependent exopeptidases"/>
    <property type="match status" value="1"/>
</dbReference>
<gene>
    <name evidence="6" type="ORF">BN990_00808</name>
</gene>
<keyword evidence="3" id="KW-0479">Metal-binding</keyword>
<keyword evidence="7" id="KW-1185">Reference proteome</keyword>
<dbReference type="NCBIfam" id="TIGR01879">
    <property type="entry name" value="hydantase"/>
    <property type="match status" value="1"/>
</dbReference>
<feature type="binding site" evidence="4">
    <location>
        <position position="274"/>
    </location>
    <ligand>
        <name>allantoate</name>
        <dbReference type="ChEBI" id="CHEBI:17536"/>
    </ligand>
</feature>
<feature type="binding site" evidence="3">
    <location>
        <position position="363"/>
    </location>
    <ligand>
        <name>Zn(2+)</name>
        <dbReference type="ChEBI" id="CHEBI:29105"/>
        <label>2</label>
    </ligand>
</feature>
<dbReference type="InterPro" id="IPR002933">
    <property type="entry name" value="Peptidase_M20"/>
</dbReference>
<protein>
    <submittedName>
        <fullName evidence="6">Putative hydrolase</fullName>
    </submittedName>
</protein>
<evidence type="ECO:0000256" key="4">
    <source>
        <dbReference type="PIRSR" id="PIRSR001235-2"/>
    </source>
</evidence>
<dbReference type="STRING" id="1462526.BN990_00808"/>
<dbReference type="InterPro" id="IPR011650">
    <property type="entry name" value="Peptidase_M20_dimer"/>
</dbReference>
<evidence type="ECO:0000256" key="3">
    <source>
        <dbReference type="PIRSR" id="PIRSR001235-1"/>
    </source>
</evidence>
<organism evidence="6 7">
    <name type="scientific">Virgibacillus massiliensis</name>
    <dbReference type="NCBI Taxonomy" id="1462526"/>
    <lineage>
        <taxon>Bacteria</taxon>
        <taxon>Bacillati</taxon>
        <taxon>Bacillota</taxon>
        <taxon>Bacilli</taxon>
        <taxon>Bacillales</taxon>
        <taxon>Bacillaceae</taxon>
        <taxon>Virgibacillus</taxon>
    </lineage>
</organism>
<evidence type="ECO:0000313" key="7">
    <source>
        <dbReference type="Proteomes" id="UP000028875"/>
    </source>
</evidence>
<dbReference type="Proteomes" id="UP000028875">
    <property type="component" value="Unassembled WGS sequence"/>
</dbReference>
<comment type="caution">
    <text evidence="6">The sequence shown here is derived from an EMBL/GenBank/DDBJ whole genome shotgun (WGS) entry which is preliminary data.</text>
</comment>
<dbReference type="Gene3D" id="3.40.630.10">
    <property type="entry name" value="Zn peptidases"/>
    <property type="match status" value="1"/>
</dbReference>
<reference evidence="7" key="2">
    <citation type="submission" date="2014-05" db="EMBL/GenBank/DDBJ databases">
        <title>Draft genome sequence of Virgibacillus massiliensis Vm-5.</title>
        <authorList>
            <person name="Khelaifia S."/>
            <person name="Croce O."/>
            <person name="Lagier J.C."/>
            <person name="Raoult D."/>
        </authorList>
    </citation>
    <scope>NUCLEOTIDE SEQUENCE [LARGE SCALE GENOMIC DNA]</scope>
    <source>
        <strain evidence="7">Vm-5</strain>
    </source>
</reference>
<reference evidence="6 7" key="1">
    <citation type="submission" date="2014-03" db="EMBL/GenBank/DDBJ databases">
        <authorList>
            <person name="Urmite Genomes U."/>
        </authorList>
    </citation>
    <scope>NUCLEOTIDE SEQUENCE [LARGE SCALE GENOMIC DNA]</scope>
    <source>
        <strain evidence="6 7">Vm-5</strain>
    </source>
</reference>
<dbReference type="InterPro" id="IPR010158">
    <property type="entry name" value="Amidase_Cbmase"/>
</dbReference>
<accession>A0A024Q7N8</accession>
<dbReference type="OrthoDB" id="9808195at2"/>
<dbReference type="GO" id="GO:0016813">
    <property type="term" value="F:hydrolase activity, acting on carbon-nitrogen (but not peptide) bonds, in linear amidines"/>
    <property type="evidence" value="ECO:0007669"/>
    <property type="project" value="InterPro"/>
</dbReference>
<feature type="binding site" evidence="4">
    <location>
        <position position="261"/>
    </location>
    <ligand>
        <name>allantoate</name>
        <dbReference type="ChEBI" id="CHEBI:17536"/>
    </ligand>
</feature>
<dbReference type="InterPro" id="IPR036264">
    <property type="entry name" value="Bact_exopeptidase_dim_dom"/>
</dbReference>
<comment type="cofactor">
    <cofactor evidence="3">
        <name>Zn(2+)</name>
        <dbReference type="ChEBI" id="CHEBI:29105"/>
    </cofactor>
    <text evidence="3">Binds 2 Zn(2+) ions per subunit.</text>
</comment>
<dbReference type="CDD" id="cd03884">
    <property type="entry name" value="M20_bAS"/>
    <property type="match status" value="1"/>
</dbReference>
<dbReference type="AlphaFoldDB" id="A0A024Q7N8"/>
<dbReference type="PIRSF" id="PIRSF001235">
    <property type="entry name" value="Amidase_carbamoylase"/>
    <property type="match status" value="1"/>
</dbReference>
<feature type="binding site" evidence="3">
    <location>
        <position position="88"/>
    </location>
    <ligand>
        <name>Zn(2+)</name>
        <dbReference type="ChEBI" id="CHEBI:29105"/>
        <label>1</label>
    </ligand>
</feature>
<feature type="binding site" evidence="4">
    <location>
        <position position="201"/>
    </location>
    <ligand>
        <name>allantoate</name>
        <dbReference type="ChEBI" id="CHEBI:17536"/>
    </ligand>
</feature>
<dbReference type="PANTHER" id="PTHR32494">
    <property type="entry name" value="ALLANTOATE DEIMINASE-RELATED"/>
    <property type="match status" value="1"/>
</dbReference>
<evidence type="ECO:0000256" key="2">
    <source>
        <dbReference type="ARBA" id="ARBA00022801"/>
    </source>
</evidence>
<dbReference type="PANTHER" id="PTHR32494:SF5">
    <property type="entry name" value="ALLANTOATE AMIDOHYDROLASE"/>
    <property type="match status" value="1"/>
</dbReference>
<feature type="binding site" evidence="3">
    <location>
        <position position="123"/>
    </location>
    <ligand>
        <name>Zn(2+)</name>
        <dbReference type="ChEBI" id="CHEBI:29105"/>
        <label>2</label>
    </ligand>
</feature>
<evidence type="ECO:0000259" key="5">
    <source>
        <dbReference type="Pfam" id="PF07687"/>
    </source>
</evidence>
<dbReference type="GO" id="GO:0046872">
    <property type="term" value="F:metal ion binding"/>
    <property type="evidence" value="ECO:0007669"/>
    <property type="project" value="UniProtKB-KW"/>
</dbReference>
<dbReference type="RefSeq" id="WP_038242518.1">
    <property type="nucleotide sequence ID" value="NZ_BNER01000001.1"/>
</dbReference>
<dbReference type="EMBL" id="CCDP010000001">
    <property type="protein sequence ID" value="CDQ38538.1"/>
    <property type="molecule type" value="Genomic_DNA"/>
</dbReference>
<name>A0A024Q7N8_9BACI</name>
<feature type="domain" description="Peptidase M20 dimerisation" evidence="5">
    <location>
        <begin position="197"/>
        <end position="297"/>
    </location>
</feature>
<comment type="similarity">
    <text evidence="1">Belongs to the peptidase M20 family.</text>
</comment>
<proteinExistence type="inferred from homology"/>